<dbReference type="Proteomes" id="UP000630594">
    <property type="component" value="Unassembled WGS sequence"/>
</dbReference>
<protein>
    <recommendedName>
        <fullName evidence="3">DUF559 domain-containing protein</fullName>
    </recommendedName>
</protein>
<comment type="caution">
    <text evidence="1">The sequence shown here is derived from an EMBL/GenBank/DDBJ whole genome shotgun (WGS) entry which is preliminary data.</text>
</comment>
<evidence type="ECO:0000313" key="1">
    <source>
        <dbReference type="EMBL" id="GGD06942.1"/>
    </source>
</evidence>
<dbReference type="Gene3D" id="3.40.960.10">
    <property type="entry name" value="VSR Endonuclease"/>
    <property type="match status" value="1"/>
</dbReference>
<evidence type="ECO:0008006" key="3">
    <source>
        <dbReference type="Google" id="ProtNLM"/>
    </source>
</evidence>
<gene>
    <name evidence="1" type="ORF">GCM10007231_02130</name>
</gene>
<sequence length="302" mass="33523">MHDGVRRPGGTATLWLMDVVDALRQLGGVAVYEELAGVCTEWQVRRAATDGRIVRLRRNRYALVDTDAHVAAAVAAGGVVSHLSAAAVWGWKLKHEPVRPWVTLPRTRRRPIDNLEIRWADVPDSDVTRHVTRPARTVVDCAKALPFDEALAVADSALRGGEVSRRELLEAVRRSSRNRRTKALEVVEAADPRAANPFESVVRAIARDVRGLTVVPQVQIPRVGRVDLCDEELGIVIEAESHEFHSSPAGLRKDVSRYTECARQGLVVVRFVWGQAMNQPEQVREALVEVVARRRRDLGFAA</sequence>
<organism evidence="1 2">
    <name type="scientific">Nocardioides daphniae</name>
    <dbReference type="NCBI Taxonomy" id="402297"/>
    <lineage>
        <taxon>Bacteria</taxon>
        <taxon>Bacillati</taxon>
        <taxon>Actinomycetota</taxon>
        <taxon>Actinomycetes</taxon>
        <taxon>Propionibacteriales</taxon>
        <taxon>Nocardioidaceae</taxon>
        <taxon>Nocardioides</taxon>
    </lineage>
</organism>
<name>A0ABQ1PYF8_9ACTN</name>
<evidence type="ECO:0000313" key="2">
    <source>
        <dbReference type="Proteomes" id="UP000630594"/>
    </source>
</evidence>
<proteinExistence type="predicted"/>
<keyword evidence="2" id="KW-1185">Reference proteome</keyword>
<dbReference type="EMBL" id="BMCK01000001">
    <property type="protein sequence ID" value="GGD06942.1"/>
    <property type="molecule type" value="Genomic_DNA"/>
</dbReference>
<accession>A0ABQ1PYF8</accession>
<reference evidence="2" key="1">
    <citation type="journal article" date="2019" name="Int. J. Syst. Evol. Microbiol.">
        <title>The Global Catalogue of Microorganisms (GCM) 10K type strain sequencing project: providing services to taxonomists for standard genome sequencing and annotation.</title>
        <authorList>
            <consortium name="The Broad Institute Genomics Platform"/>
            <consortium name="The Broad Institute Genome Sequencing Center for Infectious Disease"/>
            <person name="Wu L."/>
            <person name="Ma J."/>
        </authorList>
    </citation>
    <scope>NUCLEOTIDE SEQUENCE [LARGE SCALE GENOMIC DNA]</scope>
    <source>
        <strain evidence="2">CCM 7403</strain>
    </source>
</reference>